<feature type="domain" description="Soluble ligand binding" evidence="5">
    <location>
        <begin position="140"/>
        <end position="184"/>
    </location>
</feature>
<dbReference type="Gene3D" id="3.10.560.10">
    <property type="entry name" value="Outer membrane lipoprotein wza domain like"/>
    <property type="match status" value="1"/>
</dbReference>
<feature type="domain" description="Polysaccharide export protein N-terminal" evidence="4">
    <location>
        <begin position="61"/>
        <end position="133"/>
    </location>
</feature>
<dbReference type="OrthoDB" id="279464at2"/>
<dbReference type="AlphaFoldDB" id="A0A5B9R2U8"/>
<keyword evidence="7" id="KW-1185">Reference proteome</keyword>
<dbReference type="KEGG" id="rul:UC8_58310"/>
<dbReference type="PROSITE" id="PS51257">
    <property type="entry name" value="PROKAR_LIPOPROTEIN"/>
    <property type="match status" value="1"/>
</dbReference>
<evidence type="ECO:0000259" key="4">
    <source>
        <dbReference type="Pfam" id="PF02563"/>
    </source>
</evidence>
<evidence type="ECO:0000256" key="3">
    <source>
        <dbReference type="SAM" id="SignalP"/>
    </source>
</evidence>
<dbReference type="PANTHER" id="PTHR33619:SF3">
    <property type="entry name" value="POLYSACCHARIDE EXPORT PROTEIN GFCE-RELATED"/>
    <property type="match status" value="1"/>
</dbReference>
<evidence type="ECO:0000256" key="2">
    <source>
        <dbReference type="SAM" id="MobiDB-lite"/>
    </source>
</evidence>
<evidence type="ECO:0000313" key="7">
    <source>
        <dbReference type="Proteomes" id="UP000325286"/>
    </source>
</evidence>
<feature type="region of interest" description="Disordered" evidence="2">
    <location>
        <begin position="274"/>
        <end position="320"/>
    </location>
</feature>
<dbReference type="PANTHER" id="PTHR33619">
    <property type="entry name" value="POLYSACCHARIDE EXPORT PROTEIN GFCE-RELATED"/>
    <property type="match status" value="1"/>
</dbReference>
<accession>A0A5B9R2U8</accession>
<evidence type="ECO:0000259" key="5">
    <source>
        <dbReference type="Pfam" id="PF10531"/>
    </source>
</evidence>
<dbReference type="Pfam" id="PF02563">
    <property type="entry name" value="Poly_export"/>
    <property type="match status" value="1"/>
</dbReference>
<dbReference type="Pfam" id="PF10531">
    <property type="entry name" value="SLBB"/>
    <property type="match status" value="1"/>
</dbReference>
<dbReference type="EMBL" id="CP042914">
    <property type="protein sequence ID" value="QEG43776.1"/>
    <property type="molecule type" value="Genomic_DNA"/>
</dbReference>
<feature type="chain" id="PRO_5022690481" evidence="3">
    <location>
        <begin position="23"/>
        <end position="320"/>
    </location>
</feature>
<dbReference type="Gene3D" id="3.30.1950.10">
    <property type="entry name" value="wza like domain"/>
    <property type="match status" value="1"/>
</dbReference>
<dbReference type="InterPro" id="IPR003715">
    <property type="entry name" value="Poly_export_N"/>
</dbReference>
<gene>
    <name evidence="6" type="ORF">UC8_58310</name>
</gene>
<organism evidence="6 7">
    <name type="scientific">Roseimaritima ulvae</name>
    <dbReference type="NCBI Taxonomy" id="980254"/>
    <lineage>
        <taxon>Bacteria</taxon>
        <taxon>Pseudomonadati</taxon>
        <taxon>Planctomycetota</taxon>
        <taxon>Planctomycetia</taxon>
        <taxon>Pirellulales</taxon>
        <taxon>Pirellulaceae</taxon>
        <taxon>Roseimaritima</taxon>
    </lineage>
</organism>
<feature type="signal peptide" evidence="3">
    <location>
        <begin position="1"/>
        <end position="22"/>
    </location>
</feature>
<reference evidence="6 7" key="1">
    <citation type="submission" date="2019-08" db="EMBL/GenBank/DDBJ databases">
        <title>Deep-cultivation of Planctomycetes and their phenomic and genomic characterization uncovers novel biology.</title>
        <authorList>
            <person name="Wiegand S."/>
            <person name="Jogler M."/>
            <person name="Boedeker C."/>
            <person name="Pinto D."/>
            <person name="Vollmers J."/>
            <person name="Rivas-Marin E."/>
            <person name="Kohn T."/>
            <person name="Peeters S.H."/>
            <person name="Heuer A."/>
            <person name="Rast P."/>
            <person name="Oberbeckmann S."/>
            <person name="Bunk B."/>
            <person name="Jeske O."/>
            <person name="Meyerdierks A."/>
            <person name="Storesund J.E."/>
            <person name="Kallscheuer N."/>
            <person name="Luecker S."/>
            <person name="Lage O.M."/>
            <person name="Pohl T."/>
            <person name="Merkel B.J."/>
            <person name="Hornburger P."/>
            <person name="Mueller R.-W."/>
            <person name="Bruemmer F."/>
            <person name="Labrenz M."/>
            <person name="Spormann A.M."/>
            <person name="Op den Camp H."/>
            <person name="Overmann J."/>
            <person name="Amann R."/>
            <person name="Jetten M.S.M."/>
            <person name="Mascher T."/>
            <person name="Medema M.H."/>
            <person name="Devos D.P."/>
            <person name="Kaster A.-K."/>
            <person name="Ovreas L."/>
            <person name="Rohde M."/>
            <person name="Galperin M.Y."/>
            <person name="Jogler C."/>
        </authorList>
    </citation>
    <scope>NUCLEOTIDE SEQUENCE [LARGE SCALE GENOMIC DNA]</scope>
    <source>
        <strain evidence="6 7">UC8</strain>
    </source>
</reference>
<dbReference type="Proteomes" id="UP000325286">
    <property type="component" value="Chromosome"/>
</dbReference>
<name>A0A5B9R2U8_9BACT</name>
<feature type="compositionally biased region" description="Acidic residues" evidence="2">
    <location>
        <begin position="311"/>
        <end position="320"/>
    </location>
</feature>
<protein>
    <submittedName>
        <fullName evidence="6">Polysaccharide biosynthesis/export protein</fullName>
    </submittedName>
</protein>
<dbReference type="InterPro" id="IPR049712">
    <property type="entry name" value="Poly_export"/>
</dbReference>
<evidence type="ECO:0000256" key="1">
    <source>
        <dbReference type="ARBA" id="ARBA00022729"/>
    </source>
</evidence>
<proteinExistence type="predicted"/>
<evidence type="ECO:0000313" key="6">
    <source>
        <dbReference type="EMBL" id="QEG43776.1"/>
    </source>
</evidence>
<dbReference type="RefSeq" id="WP_068135717.1">
    <property type="nucleotide sequence ID" value="NZ_CP042914.1"/>
</dbReference>
<keyword evidence="1 3" id="KW-0732">Signal</keyword>
<dbReference type="InterPro" id="IPR019554">
    <property type="entry name" value="Soluble_ligand-bd"/>
</dbReference>
<sequence precursor="true">MIRTLFASACLLALTGCSSLGISLYPTGHFLTPESEAVLEQAPSPVELPRELNLSVVPVHHLQPGDVLLIEPVQFNDNVRLPADQQVLSDGTIDLGGFGRLQVAGMTLEEAESSIEQRLVAMEAESAQVNVRLLNGVERYYVLGEVQSPGAYPLVGNETVLDGILQAGGLTDLAAPCKILLARPTPPPSCRVVLPICYRQLTQLGDTSTNYQLQPGDRIYVASRSCVEELMFWRANRTCQRCCGCQRACCHPEVVEPGNPVSVVLPVPPSLPNWSQDPELDAAGPLRMQDGLIESVPQQQLPPAEQSPWDGELDFESPLG</sequence>
<dbReference type="GO" id="GO:0015159">
    <property type="term" value="F:polysaccharide transmembrane transporter activity"/>
    <property type="evidence" value="ECO:0007669"/>
    <property type="project" value="InterPro"/>
</dbReference>